<sequence length="111" mass="12370">MTIIVAPIIIPFSCLIKCPFFNIIVMIKEKYIANPPKSGVGLLCTLLSSLGTSIAFIFIANLFIKGVKRNDKIAAITPKKSILSIFISPFNMIHLPQVNHHYLSIDLRVFL</sequence>
<comment type="caution">
    <text evidence="2">The sequence shown here is derived from an EMBL/GenBank/DDBJ whole genome shotgun (WGS) entry which is preliminary data.</text>
</comment>
<feature type="transmembrane region" description="Helical" evidence="1">
    <location>
        <begin position="39"/>
        <end position="64"/>
    </location>
</feature>
<keyword evidence="1" id="KW-1133">Transmembrane helix</keyword>
<organism evidence="2">
    <name type="scientific">bioreactor metagenome</name>
    <dbReference type="NCBI Taxonomy" id="1076179"/>
    <lineage>
        <taxon>unclassified sequences</taxon>
        <taxon>metagenomes</taxon>
        <taxon>ecological metagenomes</taxon>
    </lineage>
</organism>
<keyword evidence="1" id="KW-0812">Transmembrane</keyword>
<accession>A0A645HEE0</accession>
<evidence type="ECO:0000313" key="2">
    <source>
        <dbReference type="EMBL" id="MPN34464.1"/>
    </source>
</evidence>
<protein>
    <submittedName>
        <fullName evidence="2">Uncharacterized protein</fullName>
    </submittedName>
</protein>
<dbReference type="EMBL" id="VSSQ01087520">
    <property type="protein sequence ID" value="MPN34464.1"/>
    <property type="molecule type" value="Genomic_DNA"/>
</dbReference>
<dbReference type="AlphaFoldDB" id="A0A645HEE0"/>
<name>A0A645HEE0_9ZZZZ</name>
<reference evidence="2" key="1">
    <citation type="submission" date="2019-08" db="EMBL/GenBank/DDBJ databases">
        <authorList>
            <person name="Kucharzyk K."/>
            <person name="Murdoch R.W."/>
            <person name="Higgins S."/>
            <person name="Loffler F."/>
        </authorList>
    </citation>
    <scope>NUCLEOTIDE SEQUENCE</scope>
</reference>
<gene>
    <name evidence="2" type="ORF">SDC9_181957</name>
</gene>
<keyword evidence="1" id="KW-0472">Membrane</keyword>
<feature type="transmembrane region" description="Helical" evidence="1">
    <location>
        <begin position="6"/>
        <end position="27"/>
    </location>
</feature>
<evidence type="ECO:0000256" key="1">
    <source>
        <dbReference type="SAM" id="Phobius"/>
    </source>
</evidence>
<proteinExistence type="predicted"/>